<dbReference type="InterPro" id="IPR001119">
    <property type="entry name" value="SLH_dom"/>
</dbReference>
<dbReference type="PANTHER" id="PTHR37946">
    <property type="entry name" value="SLL1969 PROTEIN"/>
    <property type="match status" value="1"/>
</dbReference>
<feature type="domain" description="SLH" evidence="2">
    <location>
        <begin position="20"/>
        <end position="44"/>
    </location>
</feature>
<dbReference type="Gene3D" id="3.40.50.1820">
    <property type="entry name" value="alpha/beta hydrolase"/>
    <property type="match status" value="1"/>
</dbReference>
<evidence type="ECO:0000259" key="2">
    <source>
        <dbReference type="Pfam" id="PF00395"/>
    </source>
</evidence>
<dbReference type="InterPro" id="IPR000073">
    <property type="entry name" value="AB_hydrolase_1"/>
</dbReference>
<dbReference type="PANTHER" id="PTHR37946:SF1">
    <property type="entry name" value="SLL1969 PROTEIN"/>
    <property type="match status" value="1"/>
</dbReference>
<gene>
    <name evidence="4" type="ORF">SAMN04488543_2045</name>
</gene>
<evidence type="ECO:0000313" key="4">
    <source>
        <dbReference type="EMBL" id="SDS60716.1"/>
    </source>
</evidence>
<organism evidence="4 5">
    <name type="scientific">Friedmanniella luteola</name>
    <dbReference type="NCBI Taxonomy" id="546871"/>
    <lineage>
        <taxon>Bacteria</taxon>
        <taxon>Bacillati</taxon>
        <taxon>Actinomycetota</taxon>
        <taxon>Actinomycetes</taxon>
        <taxon>Propionibacteriales</taxon>
        <taxon>Nocardioidaceae</taxon>
        <taxon>Friedmanniella</taxon>
    </lineage>
</organism>
<sequence length="245" mass="26776">MDEPPPPTVRQKLGGWFLDYGYVAYWTARGVVGGRPDQRLHPAGQPRSPVLLIPGVFESWRFMQPVAEHLYRRGHPVHVLDQLGWNTRAIPELAAVVSDHLEREDLHDVTVVAHSKGGLIAKQALGHPGTLARVRHLVAVGTPFTGSRYASPFLLPSVRMFAPDGPVIRALSLETTVNRRITSLYSVFDPHIPETGRLDGAENVVLPTVGHVRPLGDPRTLSLITDVLERPPPPAETDQPGSPGA</sequence>
<name>A0A1H1TL69_9ACTN</name>
<feature type="region of interest" description="Disordered" evidence="1">
    <location>
        <begin position="226"/>
        <end position="245"/>
    </location>
</feature>
<dbReference type="Pfam" id="PF00561">
    <property type="entry name" value="Abhydrolase_1"/>
    <property type="match status" value="1"/>
</dbReference>
<protein>
    <submittedName>
        <fullName evidence="4">Alpha/beta hydrolase family protein</fullName>
    </submittedName>
</protein>
<keyword evidence="4" id="KW-0378">Hydrolase</keyword>
<evidence type="ECO:0000313" key="5">
    <source>
        <dbReference type="Proteomes" id="UP000199092"/>
    </source>
</evidence>
<dbReference type="GO" id="GO:0016787">
    <property type="term" value="F:hydrolase activity"/>
    <property type="evidence" value="ECO:0007669"/>
    <property type="project" value="UniProtKB-KW"/>
</dbReference>
<proteinExistence type="predicted"/>
<reference evidence="4 5" key="1">
    <citation type="submission" date="2016-10" db="EMBL/GenBank/DDBJ databases">
        <authorList>
            <person name="de Groot N.N."/>
        </authorList>
    </citation>
    <scope>NUCLEOTIDE SEQUENCE [LARGE SCALE GENOMIC DNA]</scope>
    <source>
        <strain evidence="4 5">DSM 21741</strain>
    </source>
</reference>
<accession>A0A1H1TL69</accession>
<evidence type="ECO:0000256" key="1">
    <source>
        <dbReference type="SAM" id="MobiDB-lite"/>
    </source>
</evidence>
<dbReference type="OrthoDB" id="27092at2"/>
<evidence type="ECO:0000259" key="3">
    <source>
        <dbReference type="Pfam" id="PF00561"/>
    </source>
</evidence>
<dbReference type="EMBL" id="LT629749">
    <property type="protein sequence ID" value="SDS60716.1"/>
    <property type="molecule type" value="Genomic_DNA"/>
</dbReference>
<dbReference type="RefSeq" id="WP_091412636.1">
    <property type="nucleotide sequence ID" value="NZ_LT629749.1"/>
</dbReference>
<dbReference type="SUPFAM" id="SSF53474">
    <property type="entry name" value="alpha/beta-Hydrolases"/>
    <property type="match status" value="1"/>
</dbReference>
<keyword evidence="5" id="KW-1185">Reference proteome</keyword>
<dbReference type="Proteomes" id="UP000199092">
    <property type="component" value="Chromosome I"/>
</dbReference>
<dbReference type="Pfam" id="PF00395">
    <property type="entry name" value="SLH"/>
    <property type="match status" value="1"/>
</dbReference>
<dbReference type="AlphaFoldDB" id="A0A1H1TL69"/>
<dbReference type="InterPro" id="IPR029058">
    <property type="entry name" value="AB_hydrolase_fold"/>
</dbReference>
<dbReference type="STRING" id="546871.SAMN04488543_2045"/>
<feature type="domain" description="AB hydrolase-1" evidence="3">
    <location>
        <begin position="49"/>
        <end position="158"/>
    </location>
</feature>